<keyword evidence="1" id="KW-0472">Membrane</keyword>
<keyword evidence="1" id="KW-1133">Transmembrane helix</keyword>
<evidence type="ECO:0000256" key="1">
    <source>
        <dbReference type="SAM" id="Phobius"/>
    </source>
</evidence>
<dbReference type="Proteomes" id="UP000193435">
    <property type="component" value="Unassembled WGS sequence"/>
</dbReference>
<keyword evidence="3" id="KW-1185">Reference proteome</keyword>
<protein>
    <submittedName>
        <fullName evidence="2">Uncharacterized protein</fullName>
    </submittedName>
</protein>
<feature type="transmembrane region" description="Helical" evidence="1">
    <location>
        <begin position="107"/>
        <end position="126"/>
    </location>
</feature>
<dbReference type="AlphaFoldDB" id="A0A1X7MPQ0"/>
<accession>A0A1X7MPQ0</accession>
<feature type="transmembrane region" description="Helical" evidence="1">
    <location>
        <begin position="138"/>
        <end position="163"/>
    </location>
</feature>
<feature type="transmembrane region" description="Helical" evidence="1">
    <location>
        <begin position="175"/>
        <end position="193"/>
    </location>
</feature>
<feature type="transmembrane region" description="Helical" evidence="1">
    <location>
        <begin position="21"/>
        <end position="39"/>
    </location>
</feature>
<dbReference type="EMBL" id="FXBJ01000002">
    <property type="protein sequence ID" value="SMH26318.1"/>
    <property type="molecule type" value="Genomic_DNA"/>
</dbReference>
<feature type="transmembrane region" description="Helical" evidence="1">
    <location>
        <begin position="298"/>
        <end position="316"/>
    </location>
</feature>
<feature type="transmembrane region" description="Helical" evidence="1">
    <location>
        <begin position="78"/>
        <end position="95"/>
    </location>
</feature>
<gene>
    <name evidence="2" type="ORF">SAMN04488700_0049</name>
</gene>
<keyword evidence="1" id="KW-0812">Transmembrane</keyword>
<evidence type="ECO:0000313" key="2">
    <source>
        <dbReference type="EMBL" id="SMH26318.1"/>
    </source>
</evidence>
<dbReference type="InterPro" id="IPR025291">
    <property type="entry name" value="DUF4153"/>
</dbReference>
<dbReference type="RefSeq" id="WP_085558469.1">
    <property type="nucleotide sequence ID" value="NZ_FOAH01000039.1"/>
</dbReference>
<dbReference type="OrthoDB" id="9809196at2"/>
<sequence>MKVVENFKTIFQGIIRAGSRYPLTVLFLLAVTLLNGNMINQEKDLYTNYLFTLFVGAILSGVAQQLHERFFYKQSQRFMLAAAACLLTIGYYFILPTADLYELEAGIKTSVFVFALVLLYILIPTIKKRLTFNESFIAAFKAFFITSLFTIVIAIGVSSILFAIDRLLFSIDDKLTLHVLNIVFSLFAPLYYLSFTPIYEDTKDKSVSKKEKIGIQEKLNEATSVPRMLEVLISYVFIPLTAVYTAILLAYIVINISSSFWTDNLLEPLLVSYAVVVIVVYILSSTIENKFAVLFRKFFPKLLIPIVLFQTIASVLKIGEMGMTQGRYYVILFGVFATISGVIFSFLPVNKNGYAIAVLIAFSILSILPPIDAFTVSRISQTNLLEDILVENKMLEKDKIIPNAAISKEDKIRITGTSDYLAEMNYARKIEWLPDDLTNNNDFEATFGFNREYENQTIEDMGRYINLDYEDDLNISLEDYQQLMRLHFYTSYSDTSNSKDISFEVDGVMHTVVQQQKNGSHTVVIRDADGKEQMTILMEPIFNALLSEENLKKGIVTVDEATIIEENDQFKVKIIVESLNEYDGQYAGDVYLLVQIK</sequence>
<feature type="transmembrane region" description="Helical" evidence="1">
    <location>
        <begin position="354"/>
        <end position="371"/>
    </location>
</feature>
<proteinExistence type="predicted"/>
<evidence type="ECO:0000313" key="3">
    <source>
        <dbReference type="Proteomes" id="UP000193435"/>
    </source>
</evidence>
<reference evidence="2 3" key="1">
    <citation type="submission" date="2017-04" db="EMBL/GenBank/DDBJ databases">
        <authorList>
            <person name="Afonso C.L."/>
            <person name="Miller P.J."/>
            <person name="Scott M.A."/>
            <person name="Spackman E."/>
            <person name="Goraichik I."/>
            <person name="Dimitrov K.M."/>
            <person name="Suarez D.L."/>
            <person name="Swayne D.E."/>
        </authorList>
    </citation>
    <scope>NUCLEOTIDE SEQUENCE [LARGE SCALE GENOMIC DNA]</scope>
    <source>
        <strain evidence="2 3">LMG26642</strain>
    </source>
</reference>
<organism evidence="2 3">
    <name type="scientific">Carnobacterium iners</name>
    <dbReference type="NCBI Taxonomy" id="1073423"/>
    <lineage>
        <taxon>Bacteria</taxon>
        <taxon>Bacillati</taxon>
        <taxon>Bacillota</taxon>
        <taxon>Bacilli</taxon>
        <taxon>Lactobacillales</taxon>
        <taxon>Carnobacteriaceae</taxon>
        <taxon>Carnobacterium</taxon>
    </lineage>
</organism>
<name>A0A1X7MPQ0_9LACT</name>
<feature type="transmembrane region" description="Helical" evidence="1">
    <location>
        <begin position="232"/>
        <end position="254"/>
    </location>
</feature>
<feature type="transmembrane region" description="Helical" evidence="1">
    <location>
        <begin position="328"/>
        <end position="347"/>
    </location>
</feature>
<dbReference type="STRING" id="1073423.SAMN04488700_0049"/>
<feature type="transmembrane region" description="Helical" evidence="1">
    <location>
        <begin position="266"/>
        <end position="286"/>
    </location>
</feature>
<dbReference type="Pfam" id="PF13687">
    <property type="entry name" value="DUF4153"/>
    <property type="match status" value="1"/>
</dbReference>
<feature type="transmembrane region" description="Helical" evidence="1">
    <location>
        <begin position="45"/>
        <end position="66"/>
    </location>
</feature>